<sequence>MTKPFKQSLIALTASAVLMAGCTTINPYTGERQTSNAAKVAVGGAIVGGVVGAMVSGDNRLKGALIGAGIGGVAGGSVGVYMDVQEAKLREEMAGTGVTVTRNGDQIILNMPGNITFDVNEATLQGNFQNNLDGVAAILVEYPDTLIAIAGHTDSTGSRSYNQRLSERRAQSVADYLRNKGVQSVRLFPYGEGPDKPIADNNTEQGRAANRRVELVLEPVVREDLS</sequence>
<keyword evidence="5" id="KW-0732">Signal</keyword>
<dbReference type="PANTHER" id="PTHR30329:SF21">
    <property type="entry name" value="LIPOPROTEIN YIAD-RELATED"/>
    <property type="match status" value="1"/>
</dbReference>
<keyword evidence="3" id="KW-0998">Cell outer membrane</keyword>
<dbReference type="RefSeq" id="WP_304994012.1">
    <property type="nucleotide sequence ID" value="NZ_CP101717.1"/>
</dbReference>
<accession>A0AB38YCE1</accession>
<evidence type="ECO:0000256" key="4">
    <source>
        <dbReference type="PROSITE-ProRule" id="PRU00473"/>
    </source>
</evidence>
<dbReference type="CDD" id="cd07185">
    <property type="entry name" value="OmpA_C-like"/>
    <property type="match status" value="1"/>
</dbReference>
<evidence type="ECO:0000256" key="3">
    <source>
        <dbReference type="ARBA" id="ARBA00023237"/>
    </source>
</evidence>
<evidence type="ECO:0000256" key="1">
    <source>
        <dbReference type="ARBA" id="ARBA00004442"/>
    </source>
</evidence>
<protein>
    <submittedName>
        <fullName evidence="7">OmpA family protein</fullName>
    </submittedName>
</protein>
<dbReference type="Pfam" id="PF00691">
    <property type="entry name" value="OmpA"/>
    <property type="match status" value="1"/>
</dbReference>
<evidence type="ECO:0000313" key="7">
    <source>
        <dbReference type="EMBL" id="WLD56728.1"/>
    </source>
</evidence>
<comment type="subcellular location">
    <subcellularLocation>
        <location evidence="1">Cell outer membrane</location>
    </subcellularLocation>
</comment>
<feature type="signal peptide" evidence="5">
    <location>
        <begin position="1"/>
        <end position="19"/>
    </location>
</feature>
<dbReference type="AlphaFoldDB" id="A0AB38YCE1"/>
<dbReference type="InterPro" id="IPR006690">
    <property type="entry name" value="OMPA-like_CS"/>
</dbReference>
<feature type="domain" description="OmpA-like" evidence="6">
    <location>
        <begin position="104"/>
        <end position="221"/>
    </location>
</feature>
<name>A0AB38YCE1_9GAMM</name>
<dbReference type="PRINTS" id="PR01021">
    <property type="entry name" value="OMPADOMAIN"/>
</dbReference>
<dbReference type="Pfam" id="PF13441">
    <property type="entry name" value="Gly-zipper_YMGG"/>
    <property type="match status" value="1"/>
</dbReference>
<dbReference type="InterPro" id="IPR027367">
    <property type="entry name" value="Gly-zipper_YMGG"/>
</dbReference>
<organism evidence="7">
    <name type="scientific">Salinispirillum sp. LH 10-3-1</name>
    <dbReference type="NCBI Taxonomy" id="2952525"/>
    <lineage>
        <taxon>Bacteria</taxon>
        <taxon>Pseudomonadati</taxon>
        <taxon>Pseudomonadota</taxon>
        <taxon>Gammaproteobacteria</taxon>
        <taxon>Oceanospirillales</taxon>
        <taxon>Saccharospirillaceae</taxon>
        <taxon>Salinispirillum</taxon>
    </lineage>
</organism>
<proteinExistence type="predicted"/>
<keyword evidence="2 4" id="KW-0472">Membrane</keyword>
<evidence type="ECO:0000256" key="2">
    <source>
        <dbReference type="ARBA" id="ARBA00023136"/>
    </source>
</evidence>
<dbReference type="EMBL" id="CP101717">
    <property type="protein sequence ID" value="WLD56728.1"/>
    <property type="molecule type" value="Genomic_DNA"/>
</dbReference>
<gene>
    <name evidence="7" type="ORF">NFC81_08265</name>
</gene>
<dbReference type="InterPro" id="IPR050330">
    <property type="entry name" value="Bact_OuterMem_StrucFunc"/>
</dbReference>
<dbReference type="Gene3D" id="3.30.1330.60">
    <property type="entry name" value="OmpA-like domain"/>
    <property type="match status" value="1"/>
</dbReference>
<dbReference type="PROSITE" id="PS01068">
    <property type="entry name" value="OMPA_1"/>
    <property type="match status" value="1"/>
</dbReference>
<dbReference type="PRINTS" id="PR01023">
    <property type="entry name" value="NAFLGMOTY"/>
</dbReference>
<dbReference type="InterPro" id="IPR036737">
    <property type="entry name" value="OmpA-like_sf"/>
</dbReference>
<evidence type="ECO:0000259" key="6">
    <source>
        <dbReference type="PROSITE" id="PS51123"/>
    </source>
</evidence>
<dbReference type="InterPro" id="IPR006665">
    <property type="entry name" value="OmpA-like"/>
</dbReference>
<dbReference type="PROSITE" id="PS51123">
    <property type="entry name" value="OMPA_2"/>
    <property type="match status" value="1"/>
</dbReference>
<dbReference type="GO" id="GO:0009279">
    <property type="term" value="C:cell outer membrane"/>
    <property type="evidence" value="ECO:0007669"/>
    <property type="project" value="UniProtKB-SubCell"/>
</dbReference>
<feature type="chain" id="PRO_5044285165" evidence="5">
    <location>
        <begin position="20"/>
        <end position="226"/>
    </location>
</feature>
<dbReference type="PANTHER" id="PTHR30329">
    <property type="entry name" value="STATOR ELEMENT OF FLAGELLAR MOTOR COMPLEX"/>
    <property type="match status" value="1"/>
</dbReference>
<dbReference type="InterPro" id="IPR006664">
    <property type="entry name" value="OMP_bac"/>
</dbReference>
<reference evidence="7" key="1">
    <citation type="submission" date="2022-07" db="EMBL/GenBank/DDBJ databases">
        <title>Complete genome sequence of Salinispirillum sp. LH10-3-1 capable of multiple carbohydrate inversion isolated from a soda lake.</title>
        <authorList>
            <person name="Liu J."/>
            <person name="Zhai Y."/>
            <person name="Zhang H."/>
            <person name="Yang H."/>
            <person name="Qu J."/>
            <person name="Li J."/>
        </authorList>
    </citation>
    <scope>NUCLEOTIDE SEQUENCE</scope>
    <source>
        <strain evidence="7">LH 10-3-1</strain>
    </source>
</reference>
<evidence type="ECO:0000256" key="5">
    <source>
        <dbReference type="SAM" id="SignalP"/>
    </source>
</evidence>
<dbReference type="SUPFAM" id="SSF103088">
    <property type="entry name" value="OmpA-like"/>
    <property type="match status" value="1"/>
</dbReference>
<dbReference type="PROSITE" id="PS51257">
    <property type="entry name" value="PROKAR_LIPOPROTEIN"/>
    <property type="match status" value="1"/>
</dbReference>